<accession>A0ABS7QWD4</accession>
<evidence type="ECO:0000259" key="1">
    <source>
        <dbReference type="PROSITE" id="PS50075"/>
    </source>
</evidence>
<organism evidence="2 3">
    <name type="scientific">Streptantibioticus parmotrematis</name>
    <dbReference type="NCBI Taxonomy" id="2873249"/>
    <lineage>
        <taxon>Bacteria</taxon>
        <taxon>Bacillati</taxon>
        <taxon>Actinomycetota</taxon>
        <taxon>Actinomycetes</taxon>
        <taxon>Kitasatosporales</taxon>
        <taxon>Streptomycetaceae</taxon>
        <taxon>Streptantibioticus</taxon>
    </lineage>
</organism>
<gene>
    <name evidence="2" type="ORF">K7472_14690</name>
</gene>
<dbReference type="Pfam" id="PF00550">
    <property type="entry name" value="PP-binding"/>
    <property type="match status" value="1"/>
</dbReference>
<protein>
    <submittedName>
        <fullName evidence="2">Acyl carrier protein</fullName>
    </submittedName>
</protein>
<keyword evidence="3" id="KW-1185">Reference proteome</keyword>
<dbReference type="Gene3D" id="1.10.1200.10">
    <property type="entry name" value="ACP-like"/>
    <property type="match status" value="1"/>
</dbReference>
<evidence type="ECO:0000313" key="3">
    <source>
        <dbReference type="Proteomes" id="UP001198565"/>
    </source>
</evidence>
<feature type="domain" description="Carrier" evidence="1">
    <location>
        <begin position="2"/>
        <end position="76"/>
    </location>
</feature>
<reference evidence="2 3" key="1">
    <citation type="submission" date="2021-08" db="EMBL/GenBank/DDBJ databases">
        <title>Streptomyces sp. PTM05 isolated from lichen.</title>
        <authorList>
            <person name="Somphong A."/>
            <person name="Phongsopitanun W."/>
            <person name="Tanasupawat S."/>
        </authorList>
    </citation>
    <scope>NUCLEOTIDE SEQUENCE [LARGE SCALE GENOMIC DNA]</scope>
    <source>
        <strain evidence="2 3">Ptm05</strain>
    </source>
</reference>
<proteinExistence type="predicted"/>
<sequence>MSDINDLLKEALTDSLGVPSESITPEATFEDLELDSLALAELAVICEERTGHPVGDDNINIGSSLGEVSAFLDTITTPHKDSA</sequence>
<evidence type="ECO:0000313" key="2">
    <source>
        <dbReference type="EMBL" id="MBY8886097.1"/>
    </source>
</evidence>
<dbReference type="InterPro" id="IPR009081">
    <property type="entry name" value="PP-bd_ACP"/>
</dbReference>
<dbReference type="SUPFAM" id="SSF47336">
    <property type="entry name" value="ACP-like"/>
    <property type="match status" value="1"/>
</dbReference>
<dbReference type="EMBL" id="JAINVZ010000008">
    <property type="protein sequence ID" value="MBY8886097.1"/>
    <property type="molecule type" value="Genomic_DNA"/>
</dbReference>
<comment type="caution">
    <text evidence="2">The sequence shown here is derived from an EMBL/GenBank/DDBJ whole genome shotgun (WGS) entry which is preliminary data.</text>
</comment>
<dbReference type="RefSeq" id="WP_222977966.1">
    <property type="nucleotide sequence ID" value="NZ_JAINVZ010000008.1"/>
</dbReference>
<dbReference type="Proteomes" id="UP001198565">
    <property type="component" value="Unassembled WGS sequence"/>
</dbReference>
<name>A0ABS7QWD4_9ACTN</name>
<dbReference type="InterPro" id="IPR036736">
    <property type="entry name" value="ACP-like_sf"/>
</dbReference>
<dbReference type="PROSITE" id="PS50075">
    <property type="entry name" value="CARRIER"/>
    <property type="match status" value="1"/>
</dbReference>